<feature type="domain" description="Ig-like" evidence="5">
    <location>
        <begin position="113"/>
        <end position="211"/>
    </location>
</feature>
<dbReference type="PANTHER" id="PTHR44170:SF46">
    <property type="entry name" value="PROTEIN SIDEKICK"/>
    <property type="match status" value="1"/>
</dbReference>
<dbReference type="SMART" id="SM00408">
    <property type="entry name" value="IGc2"/>
    <property type="match status" value="11"/>
</dbReference>
<sequence length="1425" mass="155750">MLFCLAALSVLAGKRFYNPHETESVTLNVKVDGKPSRIRWYKNNQLITMSNRYSGGNVSVPALTITNIELNDGGEFVCRNNQWKVYSSNQHNTIVSSICKYFFKLEGVFISRPLINACIFAAVLSVTAQKTLYIPKETKTVKLKVNVVGTPSHVTWYKNKRPIIITNRYSGGNVAAPDLTITNVELSDGGEYVCEITNGKETTRSSIIQLSPRSMLKVMAGDTLYTPKETESVTLNVTVIGTPAQIRWYKNDQLVKILGRYSGGNVTDAALTITNVKHSDGGQYVCEVIDGKDTAKTTTIRLFPSSNISIVVGKIFYNPKETDTVTLNVNVVGIPSNIRWYKNNQLIKILNRYSGGSLAAPALTITDVRLSDGGEYVCEETESITLKVNVEGKPSKVTWYKNNQPITIMNRYAGGKVSAPALTITNIHLSDGGEYVCEVTNGKDTARSGTIQLSPASILSVKAVNTLYSPKKKESVTLQVTVVGKPSKISWYKDDQLITISNRYSDGTVSSPALTIKNVKLSDGGAYVCEITNGKDTARTSIIQLSPLQDNFLCQYLIFNCSPLSVVAKKTLYMLKQDAIVTLKVKIVGKPLRITWYKDKQPIIRSDKYSGGNVSVPALTISKVDKSDVGDYVCEATDGTVTVNTPTISLSLTPMLAVIAGKTLYNPKEKESVTLQVTVLGTPSKINWYKDDQLIRISNRYSDGTVSSPSLTITNVQLGDGGAYVCEITNGIDTARTSIIQLSPLSLLSVVAINTLYRLKQDATVTLAVKVFGTPSQITWYKDKQPLTRSDKYSGGDVSVPALTIRKVVKSDVGDYVCEATDGTVTVNTNTIYLSLTNRSKPDVTIAPETDSPRPNTPPPKPSSHSTTSSSNSGSSSFSTDSSSSQCHFHDGRPCCKQNHGSVVNVNVNVRVEGKGRDSSSYDYSSIYDSSFYDSIFDDSSLDYSSIYDSSFYDSILDDSSLDDSSHHDSSLYHNSNDDSSLSDSSHHDSSRSDSSLDDSSRSDSSLDDSGRADSSLDDSSIDDSSLSDNSLDDRSINDTSHRNRSLDDPIIDDSSLGGSSLVGRVCNGSSIDNTSLPDSSLVDTSIYERNLGNMSLCDNNVSATSKSIVLSVTPIRKLYMPRLTKTVTLKVNVVGKTSQVTWYKNNKPLTMINRYSGGDVATPDLTLSKVELSDGGEYVCEITNGNETTRTSIIKVSPRCDIANCSCKGTVYQKETQSVTLRVTVVGTPSKINWYKDNQLITLSDRYSDGTVSSPALTITNFKQSDGGAYECEIIIGEKTFRTSIIKLIPSSPFNCDFDTDFCGWNQDNNTDNFDWKRYRGPTTSPTTAKKGYYTLMEASDKQPGDKARLVSSIIDGNVPQCVTFFYYMHGDDINALNCYLSTGDNSNFSSPIWSRKGKQGKQWKMGQFEIPGDETTQSVTNVS</sequence>
<dbReference type="CDD" id="cd06263">
    <property type="entry name" value="MAM"/>
    <property type="match status" value="1"/>
</dbReference>
<name>A0A8S3RP13_MYTED</name>
<proteinExistence type="predicted"/>
<dbReference type="CDD" id="cd00096">
    <property type="entry name" value="Ig"/>
    <property type="match status" value="11"/>
</dbReference>
<dbReference type="InterPro" id="IPR007110">
    <property type="entry name" value="Ig-like_dom"/>
</dbReference>
<dbReference type="InterPro" id="IPR013320">
    <property type="entry name" value="ConA-like_dom_sf"/>
</dbReference>
<feature type="domain" description="Ig-like" evidence="5">
    <location>
        <begin position="744"/>
        <end position="835"/>
    </location>
</feature>
<dbReference type="PROSITE" id="PS50835">
    <property type="entry name" value="IG_LIKE"/>
    <property type="match status" value="10"/>
</dbReference>
<dbReference type="SMART" id="SM00409">
    <property type="entry name" value="IG"/>
    <property type="match status" value="10"/>
</dbReference>
<feature type="compositionally biased region" description="Low complexity" evidence="3">
    <location>
        <begin position="863"/>
        <end position="885"/>
    </location>
</feature>
<dbReference type="GO" id="GO:0016020">
    <property type="term" value="C:membrane"/>
    <property type="evidence" value="ECO:0007669"/>
    <property type="project" value="InterPro"/>
</dbReference>
<dbReference type="InterPro" id="IPR013098">
    <property type="entry name" value="Ig_I-set"/>
</dbReference>
<dbReference type="PANTHER" id="PTHR44170">
    <property type="entry name" value="PROTEIN SIDEKICK"/>
    <property type="match status" value="1"/>
</dbReference>
<gene>
    <name evidence="6" type="ORF">MEDL_24846</name>
</gene>
<feature type="domain" description="Ig-like" evidence="5">
    <location>
        <begin position="212"/>
        <end position="299"/>
    </location>
</feature>
<keyword evidence="6" id="KW-0808">Transferase</keyword>
<evidence type="ECO:0000259" key="4">
    <source>
        <dbReference type="PROSITE" id="PS50060"/>
    </source>
</evidence>
<dbReference type="GO" id="GO:0004674">
    <property type="term" value="F:protein serine/threonine kinase activity"/>
    <property type="evidence" value="ECO:0007669"/>
    <property type="project" value="UniProtKB-EC"/>
</dbReference>
<protein>
    <submittedName>
        <fullName evidence="6">TTN</fullName>
        <ecNumber evidence="6">2.7.11.1</ecNumber>
    </submittedName>
</protein>
<dbReference type="EMBL" id="CAJPWZ010001244">
    <property type="protein sequence ID" value="CAG2210745.1"/>
    <property type="molecule type" value="Genomic_DNA"/>
</dbReference>
<feature type="domain" description="Ig-like" evidence="5">
    <location>
        <begin position="361"/>
        <end position="454"/>
    </location>
</feature>
<dbReference type="Pfam" id="PF13927">
    <property type="entry name" value="Ig_3"/>
    <property type="match status" value="1"/>
</dbReference>
<dbReference type="Pfam" id="PF00629">
    <property type="entry name" value="MAM"/>
    <property type="match status" value="1"/>
</dbReference>
<dbReference type="EC" id="2.7.11.1" evidence="6"/>
<keyword evidence="7" id="KW-1185">Reference proteome</keyword>
<dbReference type="InterPro" id="IPR036179">
    <property type="entry name" value="Ig-like_dom_sf"/>
</dbReference>
<dbReference type="Proteomes" id="UP000683360">
    <property type="component" value="Unassembled WGS sequence"/>
</dbReference>
<feature type="region of interest" description="Disordered" evidence="3">
    <location>
        <begin position="843"/>
        <end position="885"/>
    </location>
</feature>
<accession>A0A8S3RP13</accession>
<dbReference type="InterPro" id="IPR013783">
    <property type="entry name" value="Ig-like_fold"/>
</dbReference>
<feature type="domain" description="Ig-like" evidence="5">
    <location>
        <begin position="1126"/>
        <end position="1198"/>
    </location>
</feature>
<dbReference type="SUPFAM" id="SSF49899">
    <property type="entry name" value="Concanavalin A-like lectins/glucanases"/>
    <property type="match status" value="1"/>
</dbReference>
<dbReference type="Gene3D" id="2.60.120.200">
    <property type="match status" value="1"/>
</dbReference>
<dbReference type="Gene3D" id="2.60.40.10">
    <property type="entry name" value="Immunoglobulins"/>
    <property type="match status" value="11"/>
</dbReference>
<dbReference type="InterPro" id="IPR000998">
    <property type="entry name" value="MAM_dom"/>
</dbReference>
<dbReference type="OrthoDB" id="9355041at2759"/>
<feature type="domain" description="MAM" evidence="4">
    <location>
        <begin position="1295"/>
        <end position="1425"/>
    </location>
</feature>
<evidence type="ECO:0000256" key="3">
    <source>
        <dbReference type="SAM" id="MobiDB-lite"/>
    </source>
</evidence>
<reference evidence="6" key="1">
    <citation type="submission" date="2021-03" db="EMBL/GenBank/DDBJ databases">
        <authorList>
            <person name="Bekaert M."/>
        </authorList>
    </citation>
    <scope>NUCLEOTIDE SEQUENCE</scope>
</reference>
<evidence type="ECO:0000313" key="6">
    <source>
        <dbReference type="EMBL" id="CAG2210745.1"/>
    </source>
</evidence>
<feature type="domain" description="Ig-like" evidence="5">
    <location>
        <begin position="563"/>
        <end position="644"/>
    </location>
</feature>
<feature type="domain" description="Ig-like" evidence="5">
    <location>
        <begin position="1"/>
        <end position="96"/>
    </location>
</feature>
<dbReference type="SMART" id="SM00137">
    <property type="entry name" value="MAM"/>
    <property type="match status" value="1"/>
</dbReference>
<keyword evidence="1" id="KW-0677">Repeat</keyword>
<dbReference type="SUPFAM" id="SSF48726">
    <property type="entry name" value="Immunoglobulin"/>
    <property type="match status" value="10"/>
</dbReference>
<dbReference type="Pfam" id="PF07679">
    <property type="entry name" value="I-set"/>
    <property type="match status" value="9"/>
</dbReference>
<feature type="domain" description="Ig-like" evidence="5">
    <location>
        <begin position="1199"/>
        <end position="1283"/>
    </location>
</feature>
<feature type="domain" description="Ig-like" evidence="5">
    <location>
        <begin position="455"/>
        <end position="546"/>
    </location>
</feature>
<evidence type="ECO:0000313" key="7">
    <source>
        <dbReference type="Proteomes" id="UP000683360"/>
    </source>
</evidence>
<dbReference type="InterPro" id="IPR003599">
    <property type="entry name" value="Ig_sub"/>
</dbReference>
<feature type="region of interest" description="Disordered" evidence="3">
    <location>
        <begin position="964"/>
        <end position="1054"/>
    </location>
</feature>
<dbReference type="GO" id="GO:0098609">
    <property type="term" value="P:cell-cell adhesion"/>
    <property type="evidence" value="ECO:0007669"/>
    <property type="project" value="TreeGrafter"/>
</dbReference>
<feature type="domain" description="Ig-like" evidence="5">
    <location>
        <begin position="646"/>
        <end position="743"/>
    </location>
</feature>
<keyword evidence="2" id="KW-1015">Disulfide bond</keyword>
<evidence type="ECO:0000256" key="2">
    <source>
        <dbReference type="ARBA" id="ARBA00023157"/>
    </source>
</evidence>
<dbReference type="PROSITE" id="PS50060">
    <property type="entry name" value="MAM_2"/>
    <property type="match status" value="1"/>
</dbReference>
<dbReference type="InterPro" id="IPR003598">
    <property type="entry name" value="Ig_sub2"/>
</dbReference>
<dbReference type="SUPFAM" id="SSF141571">
    <property type="entry name" value="Pentapeptide repeat-like"/>
    <property type="match status" value="1"/>
</dbReference>
<organism evidence="6 7">
    <name type="scientific">Mytilus edulis</name>
    <name type="common">Blue mussel</name>
    <dbReference type="NCBI Taxonomy" id="6550"/>
    <lineage>
        <taxon>Eukaryota</taxon>
        <taxon>Metazoa</taxon>
        <taxon>Spiralia</taxon>
        <taxon>Lophotrochozoa</taxon>
        <taxon>Mollusca</taxon>
        <taxon>Bivalvia</taxon>
        <taxon>Autobranchia</taxon>
        <taxon>Pteriomorphia</taxon>
        <taxon>Mytilida</taxon>
        <taxon>Mytiloidea</taxon>
        <taxon>Mytilidae</taxon>
        <taxon>Mytilinae</taxon>
        <taxon>Mytilus</taxon>
    </lineage>
</organism>
<comment type="caution">
    <text evidence="6">The sequence shown here is derived from an EMBL/GenBank/DDBJ whole genome shotgun (WGS) entry which is preliminary data.</text>
</comment>
<feature type="compositionally biased region" description="Low complexity" evidence="3">
    <location>
        <begin position="972"/>
        <end position="984"/>
    </location>
</feature>
<evidence type="ECO:0000256" key="1">
    <source>
        <dbReference type="ARBA" id="ARBA00022737"/>
    </source>
</evidence>
<evidence type="ECO:0000259" key="5">
    <source>
        <dbReference type="PROSITE" id="PS50835"/>
    </source>
</evidence>
<feature type="compositionally biased region" description="Basic and acidic residues" evidence="3">
    <location>
        <begin position="1032"/>
        <end position="1048"/>
    </location>
</feature>